<feature type="non-terminal residue" evidence="1">
    <location>
        <position position="110"/>
    </location>
</feature>
<dbReference type="Proteomes" id="UP001497497">
    <property type="component" value="Unassembled WGS sequence"/>
</dbReference>
<proteinExistence type="predicted"/>
<reference evidence="1 2" key="1">
    <citation type="submission" date="2024-04" db="EMBL/GenBank/DDBJ databases">
        <authorList>
            <consortium name="Genoscope - CEA"/>
            <person name="William W."/>
        </authorList>
    </citation>
    <scope>NUCLEOTIDE SEQUENCE [LARGE SCALE GENOMIC DNA]</scope>
</reference>
<organism evidence="1 2">
    <name type="scientific">Lymnaea stagnalis</name>
    <name type="common">Great pond snail</name>
    <name type="synonym">Helix stagnalis</name>
    <dbReference type="NCBI Taxonomy" id="6523"/>
    <lineage>
        <taxon>Eukaryota</taxon>
        <taxon>Metazoa</taxon>
        <taxon>Spiralia</taxon>
        <taxon>Lophotrochozoa</taxon>
        <taxon>Mollusca</taxon>
        <taxon>Gastropoda</taxon>
        <taxon>Heterobranchia</taxon>
        <taxon>Euthyneura</taxon>
        <taxon>Panpulmonata</taxon>
        <taxon>Hygrophila</taxon>
        <taxon>Lymnaeoidea</taxon>
        <taxon>Lymnaeidae</taxon>
        <taxon>Lymnaea</taxon>
    </lineage>
</organism>
<accession>A0AAV2HNI2</accession>
<sequence length="110" mass="12394">MPQITEHLVDVLNIRSASTKEVQELVAKKEGKMLMTQDIKNLRNKYCNYAGGEEAENVDKVVTKYTMQSRDASASIQAMSLKYNTRHNSDTINTIQNDLTPFAAKLVSEQ</sequence>
<evidence type="ECO:0000313" key="1">
    <source>
        <dbReference type="EMBL" id="CAL1535007.1"/>
    </source>
</evidence>
<comment type="caution">
    <text evidence="1">The sequence shown here is derived from an EMBL/GenBank/DDBJ whole genome shotgun (WGS) entry which is preliminary data.</text>
</comment>
<gene>
    <name evidence="1" type="ORF">GSLYS_00008967001</name>
</gene>
<name>A0AAV2HNI2_LYMST</name>
<dbReference type="EMBL" id="CAXITT010000188">
    <property type="protein sequence ID" value="CAL1535007.1"/>
    <property type="molecule type" value="Genomic_DNA"/>
</dbReference>
<dbReference type="AlphaFoldDB" id="A0AAV2HNI2"/>
<evidence type="ECO:0000313" key="2">
    <source>
        <dbReference type="Proteomes" id="UP001497497"/>
    </source>
</evidence>
<protein>
    <submittedName>
        <fullName evidence="1">Uncharacterized protein</fullName>
    </submittedName>
</protein>
<keyword evidence="2" id="KW-1185">Reference proteome</keyword>